<feature type="chain" id="PRO_5028902698" evidence="2">
    <location>
        <begin position="19"/>
        <end position="165"/>
    </location>
</feature>
<dbReference type="PROSITE" id="PS50005">
    <property type="entry name" value="TPR"/>
    <property type="match status" value="1"/>
</dbReference>
<dbReference type="AlphaFoldDB" id="A0A7G9SFV0"/>
<dbReference type="KEGG" id="slut:H9L13_08525"/>
<evidence type="ECO:0000256" key="1">
    <source>
        <dbReference type="PROSITE-ProRule" id="PRU00339"/>
    </source>
</evidence>
<evidence type="ECO:0000313" key="4">
    <source>
        <dbReference type="Proteomes" id="UP000515971"/>
    </source>
</evidence>
<dbReference type="InterPro" id="IPR019734">
    <property type="entry name" value="TPR_rpt"/>
</dbReference>
<dbReference type="Pfam" id="PF13432">
    <property type="entry name" value="TPR_16"/>
    <property type="match status" value="1"/>
</dbReference>
<dbReference type="InterPro" id="IPR011990">
    <property type="entry name" value="TPR-like_helical_dom_sf"/>
</dbReference>
<evidence type="ECO:0000313" key="3">
    <source>
        <dbReference type="EMBL" id="QNN66725.1"/>
    </source>
</evidence>
<feature type="signal peptide" evidence="2">
    <location>
        <begin position="1"/>
        <end position="18"/>
    </location>
</feature>
<evidence type="ECO:0000256" key="2">
    <source>
        <dbReference type="SAM" id="SignalP"/>
    </source>
</evidence>
<organism evidence="3 4">
    <name type="scientific">Sphingomonas lutea</name>
    <dbReference type="NCBI Taxonomy" id="1045317"/>
    <lineage>
        <taxon>Bacteria</taxon>
        <taxon>Pseudomonadati</taxon>
        <taxon>Pseudomonadota</taxon>
        <taxon>Alphaproteobacteria</taxon>
        <taxon>Sphingomonadales</taxon>
        <taxon>Sphingomonadaceae</taxon>
        <taxon>Sphingomonas</taxon>
    </lineage>
</organism>
<sequence length="165" mass="17286">MRVLPRLAGLGLAAVALAAPVAGQRSADDQIQPRSVQLTRDAQTLYSAGKLDDAESTFETALAVDPRNRAAFVGIARVAERQKLHGKAIRMTNRALQLEPNDLDAIAVQGEAMVELGAIARAKANLTKLQALCKQGCPQVAQLSAAINRGPTVASAKPAATPKTN</sequence>
<dbReference type="SMART" id="SM00028">
    <property type="entry name" value="TPR"/>
    <property type="match status" value="2"/>
</dbReference>
<accession>A0A7G9SFV0</accession>
<dbReference type="SUPFAM" id="SSF48452">
    <property type="entry name" value="TPR-like"/>
    <property type="match status" value="1"/>
</dbReference>
<dbReference type="EMBL" id="CP060718">
    <property type="protein sequence ID" value="QNN66725.1"/>
    <property type="molecule type" value="Genomic_DNA"/>
</dbReference>
<reference evidence="3 4" key="1">
    <citation type="submission" date="2020-08" db="EMBL/GenBank/DDBJ databases">
        <title>Genome sequence of Sphingomonas lutea KCTC 23642T.</title>
        <authorList>
            <person name="Hyun D.-W."/>
            <person name="Bae J.-W."/>
        </authorList>
    </citation>
    <scope>NUCLEOTIDE SEQUENCE [LARGE SCALE GENOMIC DNA]</scope>
    <source>
        <strain evidence="3 4">KCTC 23642</strain>
    </source>
</reference>
<keyword evidence="2" id="KW-0732">Signal</keyword>
<feature type="repeat" description="TPR" evidence="1">
    <location>
        <begin position="35"/>
        <end position="68"/>
    </location>
</feature>
<proteinExistence type="predicted"/>
<gene>
    <name evidence="3" type="ORF">H9L13_08525</name>
</gene>
<keyword evidence="4" id="KW-1185">Reference proteome</keyword>
<keyword evidence="1" id="KW-0802">TPR repeat</keyword>
<dbReference type="Gene3D" id="1.25.40.10">
    <property type="entry name" value="Tetratricopeptide repeat domain"/>
    <property type="match status" value="1"/>
</dbReference>
<dbReference type="Proteomes" id="UP000515971">
    <property type="component" value="Chromosome"/>
</dbReference>
<name>A0A7G9SFV0_9SPHN</name>
<protein>
    <submittedName>
        <fullName evidence="3">Tetratricopeptide repeat protein</fullName>
    </submittedName>
</protein>